<accession>A0A8K0GBB4</accession>
<sequence>MRLRRVWNGLDFLTNRVTPSAEDNALLPEQSRQKYEVSYNRYVDWRKANDIKPIISENVLIAYFGELSEKMKPTSLWTQYSMLRSTISIHHDVDITRYQKLKALLKRKSDGYKPKKSKTLTSQEINRFLKEASDDKYLFTK</sequence>
<dbReference type="Proteomes" id="UP000801492">
    <property type="component" value="Unassembled WGS sequence"/>
</dbReference>
<evidence type="ECO:0000313" key="2">
    <source>
        <dbReference type="Proteomes" id="UP000801492"/>
    </source>
</evidence>
<proteinExistence type="predicted"/>
<keyword evidence="2" id="KW-1185">Reference proteome</keyword>
<dbReference type="OrthoDB" id="6764350at2759"/>
<dbReference type="EMBL" id="VTPC01005805">
    <property type="protein sequence ID" value="KAF2895572.1"/>
    <property type="molecule type" value="Genomic_DNA"/>
</dbReference>
<evidence type="ECO:0000313" key="1">
    <source>
        <dbReference type="EMBL" id="KAF2895572.1"/>
    </source>
</evidence>
<name>A0A8K0GBB4_IGNLU</name>
<feature type="non-terminal residue" evidence="1">
    <location>
        <position position="141"/>
    </location>
</feature>
<evidence type="ECO:0008006" key="3">
    <source>
        <dbReference type="Google" id="ProtNLM"/>
    </source>
</evidence>
<protein>
    <recommendedName>
        <fullName evidence="3">Core-binding (CB) domain-containing protein</fullName>
    </recommendedName>
</protein>
<gene>
    <name evidence="1" type="ORF">ILUMI_10606</name>
</gene>
<reference evidence="1" key="1">
    <citation type="submission" date="2019-08" db="EMBL/GenBank/DDBJ databases">
        <title>The genome of the North American firefly Photinus pyralis.</title>
        <authorList>
            <consortium name="Photinus pyralis genome working group"/>
            <person name="Fallon T.R."/>
            <person name="Sander Lower S.E."/>
            <person name="Weng J.-K."/>
        </authorList>
    </citation>
    <scope>NUCLEOTIDE SEQUENCE</scope>
    <source>
        <strain evidence="1">TRF0915ILg1</strain>
        <tissue evidence="1">Whole body</tissue>
    </source>
</reference>
<comment type="caution">
    <text evidence="1">The sequence shown here is derived from an EMBL/GenBank/DDBJ whole genome shotgun (WGS) entry which is preliminary data.</text>
</comment>
<dbReference type="AlphaFoldDB" id="A0A8K0GBB4"/>
<organism evidence="1 2">
    <name type="scientific">Ignelater luminosus</name>
    <name type="common">Cucubano</name>
    <name type="synonym">Pyrophorus luminosus</name>
    <dbReference type="NCBI Taxonomy" id="2038154"/>
    <lineage>
        <taxon>Eukaryota</taxon>
        <taxon>Metazoa</taxon>
        <taxon>Ecdysozoa</taxon>
        <taxon>Arthropoda</taxon>
        <taxon>Hexapoda</taxon>
        <taxon>Insecta</taxon>
        <taxon>Pterygota</taxon>
        <taxon>Neoptera</taxon>
        <taxon>Endopterygota</taxon>
        <taxon>Coleoptera</taxon>
        <taxon>Polyphaga</taxon>
        <taxon>Elateriformia</taxon>
        <taxon>Elateroidea</taxon>
        <taxon>Elateridae</taxon>
        <taxon>Agrypninae</taxon>
        <taxon>Pyrophorini</taxon>
        <taxon>Ignelater</taxon>
    </lineage>
</organism>